<dbReference type="Proteomes" id="UP000201646">
    <property type="component" value="Segment"/>
</dbReference>
<proteinExistence type="predicted"/>
<dbReference type="GeneID" id="26798962"/>
<dbReference type="OrthoDB" id="38433at10239"/>
<protein>
    <submittedName>
        <fullName evidence="1">Uncharacterized protein</fullName>
    </submittedName>
</protein>
<dbReference type="RefSeq" id="YP_009226497.1">
    <property type="nucleotide sequence ID" value="NC_029106.1"/>
</dbReference>
<dbReference type="KEGG" id="vg:26798962"/>
<organism evidence="1 2">
    <name type="scientific">Achromobacter phage phiAxp-2</name>
    <dbReference type="NCBI Taxonomy" id="1664246"/>
    <lineage>
        <taxon>Viruses</taxon>
        <taxon>Duplodnaviria</taxon>
        <taxon>Heunggongvirae</taxon>
        <taxon>Uroviricota</taxon>
        <taxon>Caudoviricetes</taxon>
        <taxon>Casjensviridae</taxon>
        <taxon>Fengtaivirus</taxon>
        <taxon>Fengtaivirus Axp2</taxon>
    </lineage>
</organism>
<reference evidence="1" key="1">
    <citation type="submission" date="2015-09" db="EMBL/GenBank/DDBJ databases">
        <authorList>
            <person name="Zhao X."/>
        </authorList>
    </citation>
    <scope>NUCLEOTIDE SEQUENCE</scope>
</reference>
<evidence type="ECO:0000313" key="1">
    <source>
        <dbReference type="EMBL" id="ALA45391.1"/>
    </source>
</evidence>
<evidence type="ECO:0000313" key="2">
    <source>
        <dbReference type="Proteomes" id="UP000201646"/>
    </source>
</evidence>
<name>A0A0K2FH44_9CAUD</name>
<accession>A0A0K2FH44</accession>
<gene>
    <name evidence="1" type="ORF">ADP64_000079</name>
</gene>
<dbReference type="EMBL" id="KT321316">
    <property type="protein sequence ID" value="ALA45391.1"/>
    <property type="molecule type" value="Genomic_DNA"/>
</dbReference>
<sequence>MSKQSKPEVMPVTLSLTISRQFLMDVLCTAVEGGSNYWAAFEKAGHEKGEHGRQYVTITVIECCDELCTPTSPRYPVDLGALAAGMVRLIQGGMHDEGQSPGTGDCAPSYRAELLHAILTDDAGQVDGNLADLVLQAATLKCIRYG</sequence>
<keyword evidence="2" id="KW-1185">Reference proteome</keyword>